<evidence type="ECO:0000256" key="1">
    <source>
        <dbReference type="SAM" id="Phobius"/>
    </source>
</evidence>
<keyword evidence="1" id="KW-0472">Membrane</keyword>
<feature type="transmembrane region" description="Helical" evidence="1">
    <location>
        <begin position="214"/>
        <end position="235"/>
    </location>
</feature>
<evidence type="ECO:0000313" key="4">
    <source>
        <dbReference type="EMBL" id="GEN59020.1"/>
    </source>
</evidence>
<dbReference type="AlphaFoldDB" id="A0A511X7V1"/>
<dbReference type="Pfam" id="PF00563">
    <property type="entry name" value="EAL"/>
    <property type="match status" value="1"/>
</dbReference>
<dbReference type="NCBIfam" id="TIGR00229">
    <property type="entry name" value="sensory_box"/>
    <property type="match status" value="1"/>
</dbReference>
<dbReference type="OrthoDB" id="9793210at2"/>
<dbReference type="InterPro" id="IPR001633">
    <property type="entry name" value="EAL_dom"/>
</dbReference>
<evidence type="ECO:0000259" key="2">
    <source>
        <dbReference type="PROSITE" id="PS50883"/>
    </source>
</evidence>
<dbReference type="Gene3D" id="3.20.20.450">
    <property type="entry name" value="EAL domain"/>
    <property type="match status" value="1"/>
</dbReference>
<evidence type="ECO:0000313" key="5">
    <source>
        <dbReference type="Proteomes" id="UP000321635"/>
    </source>
</evidence>
<dbReference type="SUPFAM" id="SSF55073">
    <property type="entry name" value="Nucleotide cyclase"/>
    <property type="match status" value="1"/>
</dbReference>
<dbReference type="InterPro" id="IPR000014">
    <property type="entry name" value="PAS"/>
</dbReference>
<dbReference type="SMART" id="SM00267">
    <property type="entry name" value="GGDEF"/>
    <property type="match status" value="1"/>
</dbReference>
<name>A0A511X7V1_9PROT</name>
<dbReference type="Proteomes" id="UP000321635">
    <property type="component" value="Unassembled WGS sequence"/>
</dbReference>
<dbReference type="SUPFAM" id="SSF55785">
    <property type="entry name" value="PYP-like sensor domain (PAS domain)"/>
    <property type="match status" value="1"/>
</dbReference>
<dbReference type="PROSITE" id="PS50887">
    <property type="entry name" value="GGDEF"/>
    <property type="match status" value="1"/>
</dbReference>
<protein>
    <submittedName>
        <fullName evidence="4">Bifunctional diguanylate cyclase/phosphodiesterase</fullName>
    </submittedName>
</protein>
<feature type="domain" description="GGDEF" evidence="3">
    <location>
        <begin position="399"/>
        <end position="532"/>
    </location>
</feature>
<feature type="transmembrane region" description="Helical" evidence="1">
    <location>
        <begin position="172"/>
        <end position="194"/>
    </location>
</feature>
<feature type="domain" description="EAL" evidence="2">
    <location>
        <begin position="541"/>
        <end position="790"/>
    </location>
</feature>
<dbReference type="InterPro" id="IPR000160">
    <property type="entry name" value="GGDEF_dom"/>
</dbReference>
<dbReference type="PROSITE" id="PS50883">
    <property type="entry name" value="EAL"/>
    <property type="match status" value="1"/>
</dbReference>
<dbReference type="InterPro" id="IPR052155">
    <property type="entry name" value="Biofilm_reg_signaling"/>
</dbReference>
<dbReference type="CDD" id="cd01948">
    <property type="entry name" value="EAL"/>
    <property type="match status" value="1"/>
</dbReference>
<keyword evidence="5" id="KW-1185">Reference proteome</keyword>
<dbReference type="Gene3D" id="3.30.70.270">
    <property type="match status" value="1"/>
</dbReference>
<dbReference type="SMART" id="SM00052">
    <property type="entry name" value="EAL"/>
    <property type="match status" value="1"/>
</dbReference>
<feature type="transmembrane region" description="Helical" evidence="1">
    <location>
        <begin position="137"/>
        <end position="160"/>
    </location>
</feature>
<reference evidence="4 5" key="1">
    <citation type="submission" date="2019-07" db="EMBL/GenBank/DDBJ databases">
        <title>Whole genome shotgun sequence of Acetobacter nitrogenifigens NBRC 105050.</title>
        <authorList>
            <person name="Hosoyama A."/>
            <person name="Uohara A."/>
            <person name="Ohji S."/>
            <person name="Ichikawa N."/>
        </authorList>
    </citation>
    <scope>NUCLEOTIDE SEQUENCE [LARGE SCALE GENOMIC DNA]</scope>
    <source>
        <strain evidence="4 5">NBRC 105050</strain>
    </source>
</reference>
<dbReference type="FunFam" id="3.20.20.450:FF:000001">
    <property type="entry name" value="Cyclic di-GMP phosphodiesterase yahA"/>
    <property type="match status" value="1"/>
</dbReference>
<dbReference type="InterPro" id="IPR035965">
    <property type="entry name" value="PAS-like_dom_sf"/>
</dbReference>
<dbReference type="Gene3D" id="3.30.450.20">
    <property type="entry name" value="PAS domain"/>
    <property type="match status" value="1"/>
</dbReference>
<feature type="transmembrane region" description="Helical" evidence="1">
    <location>
        <begin position="16"/>
        <end position="36"/>
    </location>
</feature>
<dbReference type="PANTHER" id="PTHR44757:SF2">
    <property type="entry name" value="BIOFILM ARCHITECTURE MAINTENANCE PROTEIN MBAA"/>
    <property type="match status" value="1"/>
</dbReference>
<feature type="transmembrane region" description="Helical" evidence="1">
    <location>
        <begin position="82"/>
        <end position="100"/>
    </location>
</feature>
<comment type="caution">
    <text evidence="4">The sequence shown here is derived from an EMBL/GenBank/DDBJ whole genome shotgun (WGS) entry which is preliminary data.</text>
</comment>
<proteinExistence type="predicted"/>
<dbReference type="Pfam" id="PF00990">
    <property type="entry name" value="GGDEF"/>
    <property type="match status" value="1"/>
</dbReference>
<dbReference type="InterPro" id="IPR043128">
    <property type="entry name" value="Rev_trsase/Diguanyl_cyclase"/>
</dbReference>
<dbReference type="InterPro" id="IPR029787">
    <property type="entry name" value="Nucleotide_cyclase"/>
</dbReference>
<dbReference type="PANTHER" id="PTHR44757">
    <property type="entry name" value="DIGUANYLATE CYCLASE DGCP"/>
    <property type="match status" value="1"/>
</dbReference>
<accession>A0A511X7V1</accession>
<organism evidence="4 5">
    <name type="scientific">Acetobacter nitrogenifigens DSM 23921 = NBRC 105050</name>
    <dbReference type="NCBI Taxonomy" id="1120919"/>
    <lineage>
        <taxon>Bacteria</taxon>
        <taxon>Pseudomonadati</taxon>
        <taxon>Pseudomonadota</taxon>
        <taxon>Alphaproteobacteria</taxon>
        <taxon>Acetobacterales</taxon>
        <taxon>Acetobacteraceae</taxon>
        <taxon>Acetobacter</taxon>
    </lineage>
</organism>
<dbReference type="NCBIfam" id="TIGR00254">
    <property type="entry name" value="GGDEF"/>
    <property type="match status" value="1"/>
</dbReference>
<gene>
    <name evidence="4" type="ORF">ANI02nite_09040</name>
</gene>
<dbReference type="EMBL" id="BJYF01000005">
    <property type="protein sequence ID" value="GEN59020.1"/>
    <property type="molecule type" value="Genomic_DNA"/>
</dbReference>
<sequence>MERLFTFLLNEQHVRSHLTVLALAILGGSLSVRCLLVSRWPTLIRIFAFGAVVSASELATFFDTLWSTYPSLWGRLPEPVTLLAGAITFLSAAVSGYLYLCQRRSIRNVILAGCLLAFGMSCSTFAVLVSIAQPFTLAYDLSAVMAVMIVGSTLCGFAFWELGSSIAARPVLVSSLLLAVTLTELPLGSMGSVLPFGDWMSASQTPDSAAFSPIAVIGLSEFLAVMFLVFLASLLDIRVAGAQQRESDRMRHLADGTFEGILIHRGSNIIDANERILEMTGLDIETAKKRTIEELFVEPPSVEILNNEKAETGIVSAPQQLELVSATGRCIAVEILSRSVPYVDGQASVLAVRDITERKAAEEHIRFLALHDSLTSLPNRRGLELVLTQVLNQTRLAGGQSAVLCLDLDGFKAVNDTLGHHAGDMLLKQVAHRFQAELRDGDYIARLGGDEFVIVLRAVDEISDAVALARRIIACLWRPFELSGHDAYVGVSIGVAVSPRDGDNAVSILKSADIAMYQAKQGGKGQACEFASGMDAALRERHDIELDLRAALSREELAIHYQPLFDIAGSITGFEALARWPHPTRGMIPPDRFIPLAEETGLIVPLGEWVLRTACSTAAKWRSDISIAVNLSPIQFQRVDLVEMVTRILSETGLDPVRLELEITESLLMEDTAKALELVRDLRNHGVRVALDDFGTGYSSLAYLHNFPFDKVKVDRSFIGKISNDPNAWTIVEAIILMSHKLNLRVTAEGIETGAQLSLLTERGCDEMQGFLLGRPMPEEEASAIARDHRIVAPA</sequence>
<dbReference type="SUPFAM" id="SSF141868">
    <property type="entry name" value="EAL domain-like"/>
    <property type="match status" value="1"/>
</dbReference>
<dbReference type="CDD" id="cd01949">
    <property type="entry name" value="GGDEF"/>
    <property type="match status" value="1"/>
</dbReference>
<keyword evidence="1" id="KW-0812">Transmembrane</keyword>
<evidence type="ECO:0000259" key="3">
    <source>
        <dbReference type="PROSITE" id="PS50887"/>
    </source>
</evidence>
<keyword evidence="1" id="KW-1133">Transmembrane helix</keyword>
<feature type="transmembrane region" description="Helical" evidence="1">
    <location>
        <begin position="109"/>
        <end position="131"/>
    </location>
</feature>
<dbReference type="STRING" id="1120919.GCA_000429165_01662"/>
<dbReference type="InterPro" id="IPR035919">
    <property type="entry name" value="EAL_sf"/>
</dbReference>
<feature type="transmembrane region" description="Helical" evidence="1">
    <location>
        <begin position="43"/>
        <end position="62"/>
    </location>
</feature>